<accession>A0A8C0GUA9</accession>
<dbReference type="AlphaFoldDB" id="A0A8C0GUA9"/>
<evidence type="ECO:0000313" key="2">
    <source>
        <dbReference type="Ensembl" id="ENSCABP00000014236.1"/>
    </source>
</evidence>
<dbReference type="Ensembl" id="ENSCABT00000015599.1">
    <property type="protein sequence ID" value="ENSCABP00000014236.1"/>
    <property type="gene ID" value="ENSCABG00000010625.1"/>
</dbReference>
<dbReference type="InterPro" id="IPR011256">
    <property type="entry name" value="Reg_factor_effector_dom_sf"/>
</dbReference>
<name>A0A8C0GUA9_CHEAB</name>
<evidence type="ECO:0000313" key="3">
    <source>
        <dbReference type="Proteomes" id="UP000694404"/>
    </source>
</evidence>
<reference evidence="2" key="1">
    <citation type="submission" date="2025-08" db="UniProtKB">
        <authorList>
            <consortium name="Ensembl"/>
        </authorList>
    </citation>
    <scope>IDENTIFICATION</scope>
</reference>
<dbReference type="Proteomes" id="UP000694404">
    <property type="component" value="Unplaced"/>
</dbReference>
<dbReference type="SUPFAM" id="SSF55136">
    <property type="entry name" value="Probable bacterial effector-binding domain"/>
    <property type="match status" value="1"/>
</dbReference>
<dbReference type="GO" id="GO:0005737">
    <property type="term" value="C:cytoplasm"/>
    <property type="evidence" value="ECO:0007669"/>
    <property type="project" value="TreeGrafter"/>
</dbReference>
<dbReference type="OMA" id="HEENPEM"/>
<protein>
    <submittedName>
        <fullName evidence="2">Heme binding protein 2</fullName>
    </submittedName>
</protein>
<sequence>KIPLSKKERGPSKWVATPVKSMDYDSAGKNDKGMKIEMTAPVTCHVERGAGPFCESTITVSFYIPSDIKLIHLSHQSDIFIENRPEMIVLLSFEGYSSATKNQEELAERLKRDGKVFDEKVYYTAGYDSPFKLLNRHNEVWLIKRNGNPSH</sequence>
<organism evidence="2 3">
    <name type="scientific">Chelonoidis abingdonii</name>
    <name type="common">Abingdon island giant tortoise</name>
    <name type="synonym">Testudo abingdonii</name>
    <dbReference type="NCBI Taxonomy" id="106734"/>
    <lineage>
        <taxon>Eukaryota</taxon>
        <taxon>Metazoa</taxon>
        <taxon>Chordata</taxon>
        <taxon>Craniata</taxon>
        <taxon>Vertebrata</taxon>
        <taxon>Euteleostomi</taxon>
        <taxon>Archelosauria</taxon>
        <taxon>Testudinata</taxon>
        <taxon>Testudines</taxon>
        <taxon>Cryptodira</taxon>
        <taxon>Durocryptodira</taxon>
        <taxon>Testudinoidea</taxon>
        <taxon>Testudinidae</taxon>
        <taxon>Chelonoidis</taxon>
    </lineage>
</organism>
<dbReference type="Pfam" id="PF04832">
    <property type="entry name" value="SOUL"/>
    <property type="match status" value="1"/>
</dbReference>
<dbReference type="InterPro" id="IPR006917">
    <property type="entry name" value="SOUL_heme-bd"/>
</dbReference>
<dbReference type="GeneTree" id="ENSGT00940000160412"/>
<proteinExistence type="inferred from homology"/>
<dbReference type="PANTHER" id="PTHR11220:SF70">
    <property type="entry name" value="HEME-BINDING PROTEIN 2"/>
    <property type="match status" value="1"/>
</dbReference>
<comment type="similarity">
    <text evidence="1">Belongs to the HEBP family.</text>
</comment>
<dbReference type="PANTHER" id="PTHR11220">
    <property type="entry name" value="HEME-BINDING PROTEIN-RELATED"/>
    <property type="match status" value="1"/>
</dbReference>
<reference evidence="2" key="2">
    <citation type="submission" date="2025-09" db="UniProtKB">
        <authorList>
            <consortium name="Ensembl"/>
        </authorList>
    </citation>
    <scope>IDENTIFICATION</scope>
</reference>
<gene>
    <name evidence="2" type="primary">HEBP2</name>
</gene>
<keyword evidence="3" id="KW-1185">Reference proteome</keyword>
<dbReference type="Gene3D" id="3.20.80.10">
    <property type="entry name" value="Regulatory factor, effector binding domain"/>
    <property type="match status" value="1"/>
</dbReference>
<evidence type="ECO:0000256" key="1">
    <source>
        <dbReference type="ARBA" id="ARBA00009817"/>
    </source>
</evidence>
<dbReference type="GO" id="GO:0020037">
    <property type="term" value="F:heme binding"/>
    <property type="evidence" value="ECO:0007669"/>
    <property type="project" value="TreeGrafter"/>
</dbReference>